<feature type="domain" description="NIF system FeS cluster assembly NifU N-terminal" evidence="1">
    <location>
        <begin position="6"/>
        <end position="76"/>
    </location>
</feature>
<comment type="caution">
    <text evidence="2">The sequence shown here is derived from an EMBL/GenBank/DDBJ whole genome shotgun (WGS) entry which is preliminary data.</text>
</comment>
<dbReference type="Gene3D" id="3.90.1010.10">
    <property type="match status" value="1"/>
</dbReference>
<dbReference type="EMBL" id="BMAC01000003">
    <property type="protein sequence ID" value="GFP79037.1"/>
    <property type="molecule type" value="Genomic_DNA"/>
</dbReference>
<organism evidence="2 3">
    <name type="scientific">Phtheirospermum japonicum</name>
    <dbReference type="NCBI Taxonomy" id="374723"/>
    <lineage>
        <taxon>Eukaryota</taxon>
        <taxon>Viridiplantae</taxon>
        <taxon>Streptophyta</taxon>
        <taxon>Embryophyta</taxon>
        <taxon>Tracheophyta</taxon>
        <taxon>Spermatophyta</taxon>
        <taxon>Magnoliopsida</taxon>
        <taxon>eudicotyledons</taxon>
        <taxon>Gunneridae</taxon>
        <taxon>Pentapetalae</taxon>
        <taxon>asterids</taxon>
        <taxon>lamiids</taxon>
        <taxon>Lamiales</taxon>
        <taxon>Orobanchaceae</taxon>
        <taxon>Orobanchaceae incertae sedis</taxon>
        <taxon>Phtheirospermum</taxon>
    </lineage>
</organism>
<dbReference type="InterPro" id="IPR002871">
    <property type="entry name" value="NIF_FeS_clus_asmbl_NifU_N"/>
</dbReference>
<reference evidence="2" key="1">
    <citation type="submission" date="2020-07" db="EMBL/GenBank/DDBJ databases">
        <title>Ethylene signaling mediates host invasion by parasitic plants.</title>
        <authorList>
            <person name="Yoshida S."/>
        </authorList>
    </citation>
    <scope>NUCLEOTIDE SEQUENCE</scope>
    <source>
        <strain evidence="2">Okayama</strain>
    </source>
</reference>
<gene>
    <name evidence="2" type="ORF">PHJA_000047200</name>
</gene>
<dbReference type="AlphaFoldDB" id="A0A830AXG6"/>
<dbReference type="SUPFAM" id="SSF82649">
    <property type="entry name" value="SufE/NifU"/>
    <property type="match status" value="1"/>
</dbReference>
<dbReference type="GO" id="GO:0005506">
    <property type="term" value="F:iron ion binding"/>
    <property type="evidence" value="ECO:0007669"/>
    <property type="project" value="InterPro"/>
</dbReference>
<sequence>MKMLRMYHKRVVDHYSNPRNVGSFGKSDPNIRTGLVGAPDCGDAMKLQIKVDEVSGYVDASFKTFGCGSGIAFSSVGICYDHEWGFNEGLSLFNCVCV</sequence>
<dbReference type="GO" id="GO:0051536">
    <property type="term" value="F:iron-sulfur cluster binding"/>
    <property type="evidence" value="ECO:0007669"/>
    <property type="project" value="InterPro"/>
</dbReference>
<dbReference type="Proteomes" id="UP000653305">
    <property type="component" value="Unassembled WGS sequence"/>
</dbReference>
<dbReference type="GO" id="GO:0016226">
    <property type="term" value="P:iron-sulfur cluster assembly"/>
    <property type="evidence" value="ECO:0007669"/>
    <property type="project" value="InterPro"/>
</dbReference>
<evidence type="ECO:0000313" key="3">
    <source>
        <dbReference type="Proteomes" id="UP000653305"/>
    </source>
</evidence>
<dbReference type="OrthoDB" id="1925777at2759"/>
<name>A0A830AXG6_9LAMI</name>
<keyword evidence="3" id="KW-1185">Reference proteome</keyword>
<proteinExistence type="predicted"/>
<dbReference type="PANTHER" id="PTHR10093">
    <property type="entry name" value="IRON-SULFUR CLUSTER ASSEMBLY ENZYME NIFU HOMOLOG"/>
    <property type="match status" value="1"/>
</dbReference>
<accession>A0A830AXG6</accession>
<evidence type="ECO:0000313" key="2">
    <source>
        <dbReference type="EMBL" id="GFP79037.1"/>
    </source>
</evidence>
<evidence type="ECO:0000259" key="1">
    <source>
        <dbReference type="Pfam" id="PF01592"/>
    </source>
</evidence>
<dbReference type="CDD" id="cd06664">
    <property type="entry name" value="IscU_like"/>
    <property type="match status" value="1"/>
</dbReference>
<protein>
    <submittedName>
        <fullName evidence="2">Iron-sulfur cluster assembly protein 1</fullName>
    </submittedName>
</protein>
<dbReference type="Pfam" id="PF01592">
    <property type="entry name" value="NifU_N"/>
    <property type="match status" value="1"/>
</dbReference>